<dbReference type="RefSeq" id="WP_340418446.1">
    <property type="nucleotide sequence ID" value="NZ_JBBMGJ010000004.1"/>
</dbReference>
<dbReference type="EMBL" id="JAKMUZ010000004">
    <property type="protein sequence ID" value="MCZ9295513.1"/>
    <property type="molecule type" value="Genomic_DNA"/>
</dbReference>
<dbReference type="Proteomes" id="UP001146439">
    <property type="component" value="Unassembled WGS sequence"/>
</dbReference>
<reference evidence="1" key="1">
    <citation type="submission" date="2022-02" db="EMBL/GenBank/DDBJ databases">
        <title>Corynebacterium sp. from urogenital microbiome.</title>
        <authorList>
            <person name="Cappelli E.A."/>
            <person name="Ribeiro T.G."/>
            <person name="Peixe L."/>
        </authorList>
    </citation>
    <scope>NUCLEOTIDE SEQUENCE</scope>
    <source>
        <strain evidence="1">C21Ua_68</strain>
    </source>
</reference>
<organism evidence="1 2">
    <name type="scientific">Corynebacterium yonathiae</name>
    <dbReference type="NCBI Taxonomy" id="2913504"/>
    <lineage>
        <taxon>Bacteria</taxon>
        <taxon>Bacillati</taxon>
        <taxon>Actinomycetota</taxon>
        <taxon>Actinomycetes</taxon>
        <taxon>Mycobacteriales</taxon>
        <taxon>Corynebacteriaceae</taxon>
        <taxon>Corynebacterium</taxon>
    </lineage>
</organism>
<accession>A0A9X3LZB5</accession>
<evidence type="ECO:0000313" key="1">
    <source>
        <dbReference type="EMBL" id="MCZ9295513.1"/>
    </source>
</evidence>
<evidence type="ECO:0000313" key="2">
    <source>
        <dbReference type="Proteomes" id="UP001146439"/>
    </source>
</evidence>
<dbReference type="AlphaFoldDB" id="A0A9X3LZB5"/>
<protein>
    <submittedName>
        <fullName evidence="1">Uncharacterized protein</fullName>
    </submittedName>
</protein>
<proteinExistence type="predicted"/>
<sequence length="104" mass="11301">MSEVFLRPSEAMSALRQAVADNDEQRDAHWAEAPNFPVAAAGRSFGGHGERIRDVLARIHERGGQRLDNLSATAHAAHEQVRAFADFDESLGSSFARGREAGSK</sequence>
<gene>
    <name evidence="1" type="ORF">L8V22_02920</name>
</gene>
<comment type="caution">
    <text evidence="1">The sequence shown here is derived from an EMBL/GenBank/DDBJ whole genome shotgun (WGS) entry which is preliminary data.</text>
</comment>
<name>A0A9X3LZB5_9CORY</name>